<gene>
    <name evidence="2" type="ORF">COW24_02235</name>
</gene>
<keyword evidence="1" id="KW-0472">Membrane</keyword>
<accession>A0A2M7H4A2</accession>
<protein>
    <submittedName>
        <fullName evidence="2">Uncharacterized protein</fullName>
    </submittedName>
</protein>
<comment type="caution">
    <text evidence="2">The sequence shown here is derived from an EMBL/GenBank/DDBJ whole genome shotgun (WGS) entry which is preliminary data.</text>
</comment>
<evidence type="ECO:0000313" key="3">
    <source>
        <dbReference type="Proteomes" id="UP000230292"/>
    </source>
</evidence>
<sequence length="92" mass="10468">MEIPFYILLIIYLIGILIFLVITFFNIYHLFKFGFFDFTGKLNAMVFVGFSVVIVAVSVLLLWNIPWFDSFDLFSLFESISGGSPIPTGSII</sequence>
<dbReference type="AlphaFoldDB" id="A0A2M7H4A2"/>
<organism evidence="2 3">
    <name type="scientific">Candidatus Kerfeldbacteria bacterium CG15_BIG_FIL_POST_REV_8_21_14_020_45_12</name>
    <dbReference type="NCBI Taxonomy" id="2014247"/>
    <lineage>
        <taxon>Bacteria</taxon>
        <taxon>Candidatus Kerfeldiibacteriota</taxon>
    </lineage>
</organism>
<reference evidence="2 3" key="1">
    <citation type="submission" date="2017-09" db="EMBL/GenBank/DDBJ databases">
        <title>Depth-based differentiation of microbial function through sediment-hosted aquifers and enrichment of novel symbionts in the deep terrestrial subsurface.</title>
        <authorList>
            <person name="Probst A.J."/>
            <person name="Ladd B."/>
            <person name="Jarett J.K."/>
            <person name="Geller-Mcgrath D.E."/>
            <person name="Sieber C.M."/>
            <person name="Emerson J.B."/>
            <person name="Anantharaman K."/>
            <person name="Thomas B.C."/>
            <person name="Malmstrom R."/>
            <person name="Stieglmeier M."/>
            <person name="Klingl A."/>
            <person name="Woyke T."/>
            <person name="Ryan C.M."/>
            <person name="Banfield J.F."/>
        </authorList>
    </citation>
    <scope>NUCLEOTIDE SEQUENCE [LARGE SCALE GENOMIC DNA]</scope>
    <source>
        <strain evidence="2">CG15_BIG_FIL_POST_REV_8_21_14_020_45_12</strain>
    </source>
</reference>
<dbReference type="EMBL" id="PFGC01000028">
    <property type="protein sequence ID" value="PIW37060.1"/>
    <property type="molecule type" value="Genomic_DNA"/>
</dbReference>
<name>A0A2M7H4A2_9BACT</name>
<evidence type="ECO:0000313" key="2">
    <source>
        <dbReference type="EMBL" id="PIW37060.1"/>
    </source>
</evidence>
<evidence type="ECO:0000256" key="1">
    <source>
        <dbReference type="SAM" id="Phobius"/>
    </source>
</evidence>
<keyword evidence="1" id="KW-0812">Transmembrane</keyword>
<feature type="transmembrane region" description="Helical" evidence="1">
    <location>
        <begin position="42"/>
        <end position="65"/>
    </location>
</feature>
<keyword evidence="1" id="KW-1133">Transmembrane helix</keyword>
<feature type="transmembrane region" description="Helical" evidence="1">
    <location>
        <begin position="6"/>
        <end position="30"/>
    </location>
</feature>
<proteinExistence type="predicted"/>
<dbReference type="Proteomes" id="UP000230292">
    <property type="component" value="Unassembled WGS sequence"/>
</dbReference>